<accession>A0A388M0I6</accession>
<gene>
    <name evidence="3" type="ORF">CBR_g46455</name>
</gene>
<feature type="compositionally biased region" description="Basic and acidic residues" evidence="2">
    <location>
        <begin position="360"/>
        <end position="381"/>
    </location>
</feature>
<dbReference type="Proteomes" id="UP000265515">
    <property type="component" value="Unassembled WGS sequence"/>
</dbReference>
<feature type="region of interest" description="Disordered" evidence="2">
    <location>
        <begin position="1"/>
        <end position="38"/>
    </location>
</feature>
<reference evidence="3 4" key="1">
    <citation type="journal article" date="2018" name="Cell">
        <title>The Chara Genome: Secondary Complexity and Implications for Plant Terrestrialization.</title>
        <authorList>
            <person name="Nishiyama T."/>
            <person name="Sakayama H."/>
            <person name="Vries J.D."/>
            <person name="Buschmann H."/>
            <person name="Saint-Marcoux D."/>
            <person name="Ullrich K.K."/>
            <person name="Haas F.B."/>
            <person name="Vanderstraeten L."/>
            <person name="Becker D."/>
            <person name="Lang D."/>
            <person name="Vosolsobe S."/>
            <person name="Rombauts S."/>
            <person name="Wilhelmsson P.K.I."/>
            <person name="Janitza P."/>
            <person name="Kern R."/>
            <person name="Heyl A."/>
            <person name="Rumpler F."/>
            <person name="Villalobos L.I.A.C."/>
            <person name="Clay J.M."/>
            <person name="Skokan R."/>
            <person name="Toyoda A."/>
            <person name="Suzuki Y."/>
            <person name="Kagoshima H."/>
            <person name="Schijlen E."/>
            <person name="Tajeshwar N."/>
            <person name="Catarino B."/>
            <person name="Hetherington A.J."/>
            <person name="Saltykova A."/>
            <person name="Bonnot C."/>
            <person name="Breuninger H."/>
            <person name="Symeonidi A."/>
            <person name="Radhakrishnan G.V."/>
            <person name="Van Nieuwerburgh F."/>
            <person name="Deforce D."/>
            <person name="Chang C."/>
            <person name="Karol K.G."/>
            <person name="Hedrich R."/>
            <person name="Ulvskov P."/>
            <person name="Glockner G."/>
            <person name="Delwiche C.F."/>
            <person name="Petrasek J."/>
            <person name="Van de Peer Y."/>
            <person name="Friml J."/>
            <person name="Beilby M."/>
            <person name="Dolan L."/>
            <person name="Kohara Y."/>
            <person name="Sugano S."/>
            <person name="Fujiyama A."/>
            <person name="Delaux P.-M."/>
            <person name="Quint M."/>
            <person name="TheiBen G."/>
            <person name="Hagemann M."/>
            <person name="Harholt J."/>
            <person name="Dunand C."/>
            <person name="Zachgo S."/>
            <person name="Langdale J."/>
            <person name="Maumus F."/>
            <person name="Straeten D.V.D."/>
            <person name="Gould S.B."/>
            <person name="Rensing S.A."/>
        </authorList>
    </citation>
    <scope>NUCLEOTIDE SEQUENCE [LARGE SCALE GENOMIC DNA]</scope>
    <source>
        <strain evidence="3 4">S276</strain>
    </source>
</reference>
<dbReference type="Gramene" id="GBG88084">
    <property type="protein sequence ID" value="GBG88084"/>
    <property type="gene ID" value="CBR_g46455"/>
</dbReference>
<feature type="region of interest" description="Disordered" evidence="2">
    <location>
        <begin position="359"/>
        <end position="385"/>
    </location>
</feature>
<feature type="region of interest" description="Disordered" evidence="2">
    <location>
        <begin position="279"/>
        <end position="302"/>
    </location>
</feature>
<feature type="coiled-coil region" evidence="1">
    <location>
        <begin position="195"/>
        <end position="257"/>
    </location>
</feature>
<keyword evidence="1" id="KW-0175">Coiled coil</keyword>
<feature type="compositionally biased region" description="Basic and acidic residues" evidence="2">
    <location>
        <begin position="1"/>
        <end position="27"/>
    </location>
</feature>
<evidence type="ECO:0000313" key="4">
    <source>
        <dbReference type="Proteomes" id="UP000265515"/>
    </source>
</evidence>
<name>A0A388M0I6_CHABU</name>
<proteinExistence type="predicted"/>
<organism evidence="3 4">
    <name type="scientific">Chara braunii</name>
    <name type="common">Braun's stonewort</name>
    <dbReference type="NCBI Taxonomy" id="69332"/>
    <lineage>
        <taxon>Eukaryota</taxon>
        <taxon>Viridiplantae</taxon>
        <taxon>Streptophyta</taxon>
        <taxon>Charophyceae</taxon>
        <taxon>Charales</taxon>
        <taxon>Characeae</taxon>
        <taxon>Chara</taxon>
    </lineage>
</organism>
<evidence type="ECO:0000256" key="1">
    <source>
        <dbReference type="SAM" id="Coils"/>
    </source>
</evidence>
<evidence type="ECO:0000313" key="3">
    <source>
        <dbReference type="EMBL" id="GBG88084.1"/>
    </source>
</evidence>
<protein>
    <submittedName>
        <fullName evidence="3">Uncharacterized protein</fullName>
    </submittedName>
</protein>
<feature type="coiled-coil region" evidence="1">
    <location>
        <begin position="56"/>
        <end position="167"/>
    </location>
</feature>
<dbReference type="EMBL" id="BFEA01000648">
    <property type="protein sequence ID" value="GBG88084.1"/>
    <property type="molecule type" value="Genomic_DNA"/>
</dbReference>
<comment type="caution">
    <text evidence="3">The sequence shown here is derived from an EMBL/GenBank/DDBJ whole genome shotgun (WGS) entry which is preliminary data.</text>
</comment>
<dbReference type="AlphaFoldDB" id="A0A388M0I6"/>
<evidence type="ECO:0000256" key="2">
    <source>
        <dbReference type="SAM" id="MobiDB-lite"/>
    </source>
</evidence>
<keyword evidence="4" id="KW-1185">Reference proteome</keyword>
<sequence length="397" mass="45677">MEVAEKEKQRREKEEEAERVKKDRQELENQIGQRLESERAPMYKAIMGKGVGKANTSSDNDEIRRLRRENDELRTKYGIKEQLPSTDLVDRLQRENADLKRVEADMKQKMEGELGALKWEIRDLKEGRDNMGRSDLAKQIEDLRMEMEALRKRNEETEEVAKLWKNEALRPGNKRGSINVTTPVTEGRTATRTRISGSSEELRRLRVQLSDLQERRKYDQTEVDMLKERRVLAEARRIEAENELVRLREQLARLTTEQAGCSSPKEQGTNLKERMEEAAKTGFRSGKKSKVKATPGRMARPDDDFAKANDRFGFLQDERKRLRALKKAGLESLYQEAGIKYKRMDISVEEVAQINAAKMFGEDNGPKEGLRDERSHGKAVSDDSNVVVVEEVPSDSA</sequence>